<protein>
    <submittedName>
        <fullName evidence="2">Uncharacterized protein</fullName>
    </submittedName>
</protein>
<sequence>MSNRRKRKQSQFRRMVGTPTMNLGRDATGRPVLPDGVGTDQAEIERIANDTHTNARAIFSTHPAIGLGSPVTLARNIQAVGPTFVPDPTAEALPVVLFEPEKALMMSDPLNGETSEVQVAGICRQGFTRWPPVATMLKGAPGWSVRRVGKTLELRDEQDGLWAVAELTPDPEWISAAVSQRYVTVVYGPKIGVRTPPSSTGYSESDRKAELAESRKFGMVATAIVEWRG</sequence>
<dbReference type="AlphaFoldDB" id="A0A7Y9IC74"/>
<dbReference type="RefSeq" id="WP_179756387.1">
    <property type="nucleotide sequence ID" value="NZ_JACCBU010000001.1"/>
</dbReference>
<dbReference type="EMBL" id="JACCBU010000001">
    <property type="protein sequence ID" value="NYE74231.1"/>
    <property type="molecule type" value="Genomic_DNA"/>
</dbReference>
<feature type="region of interest" description="Disordered" evidence="1">
    <location>
        <begin position="1"/>
        <end position="35"/>
    </location>
</feature>
<evidence type="ECO:0000256" key="1">
    <source>
        <dbReference type="SAM" id="MobiDB-lite"/>
    </source>
</evidence>
<comment type="caution">
    <text evidence="2">The sequence shown here is derived from an EMBL/GenBank/DDBJ whole genome shotgun (WGS) entry which is preliminary data.</text>
</comment>
<feature type="compositionally biased region" description="Basic residues" evidence="1">
    <location>
        <begin position="1"/>
        <end position="11"/>
    </location>
</feature>
<gene>
    <name evidence="2" type="ORF">BKA15_005560</name>
</gene>
<evidence type="ECO:0000313" key="3">
    <source>
        <dbReference type="Proteomes" id="UP000569914"/>
    </source>
</evidence>
<dbReference type="Proteomes" id="UP000569914">
    <property type="component" value="Unassembled WGS sequence"/>
</dbReference>
<evidence type="ECO:0000313" key="2">
    <source>
        <dbReference type="EMBL" id="NYE74231.1"/>
    </source>
</evidence>
<proteinExistence type="predicted"/>
<organism evidence="2 3">
    <name type="scientific">Microlunatus parietis</name>
    <dbReference type="NCBI Taxonomy" id="682979"/>
    <lineage>
        <taxon>Bacteria</taxon>
        <taxon>Bacillati</taxon>
        <taxon>Actinomycetota</taxon>
        <taxon>Actinomycetes</taxon>
        <taxon>Propionibacteriales</taxon>
        <taxon>Propionibacteriaceae</taxon>
        <taxon>Microlunatus</taxon>
    </lineage>
</organism>
<name>A0A7Y9IC74_9ACTN</name>
<reference evidence="2 3" key="1">
    <citation type="submission" date="2020-07" db="EMBL/GenBank/DDBJ databases">
        <title>Sequencing the genomes of 1000 actinobacteria strains.</title>
        <authorList>
            <person name="Klenk H.-P."/>
        </authorList>
    </citation>
    <scope>NUCLEOTIDE SEQUENCE [LARGE SCALE GENOMIC DNA]</scope>
    <source>
        <strain evidence="2 3">DSM 22083</strain>
    </source>
</reference>
<keyword evidence="3" id="KW-1185">Reference proteome</keyword>
<accession>A0A7Y9IC74</accession>